<feature type="binding site" evidence="6">
    <location>
        <begin position="67"/>
        <end position="68"/>
    </location>
    <ligand>
        <name>NAD(+)</name>
        <dbReference type="ChEBI" id="CHEBI:57540"/>
    </ligand>
</feature>
<keyword evidence="6" id="KW-0963">Cytoplasm</keyword>
<comment type="similarity">
    <text evidence="6">Belongs to the NAD kinase family.</text>
</comment>
<feature type="binding site" evidence="6">
    <location>
        <position position="170"/>
    </location>
    <ligand>
        <name>NAD(+)</name>
        <dbReference type="ChEBI" id="CHEBI:57540"/>
    </ligand>
</feature>
<comment type="cofactor">
    <cofactor evidence="6">
        <name>a divalent metal cation</name>
        <dbReference type="ChEBI" id="CHEBI:60240"/>
    </cofactor>
</comment>
<feature type="binding site" evidence="6">
    <location>
        <position position="151"/>
    </location>
    <ligand>
        <name>NAD(+)</name>
        <dbReference type="ChEBI" id="CHEBI:57540"/>
    </ligand>
</feature>
<dbReference type="InterPro" id="IPR017437">
    <property type="entry name" value="ATP-NAD_kinase_PpnK-typ_C"/>
</dbReference>
<evidence type="ECO:0000256" key="5">
    <source>
        <dbReference type="ARBA" id="ARBA00047925"/>
    </source>
</evidence>
<dbReference type="EC" id="2.7.1.23" evidence="6"/>
<comment type="caution">
    <text evidence="6">Lacks conserved residue(s) required for the propagation of feature annotation.</text>
</comment>
<dbReference type="EMBL" id="DVNM01000032">
    <property type="protein sequence ID" value="HIU69513.1"/>
    <property type="molecule type" value="Genomic_DNA"/>
</dbReference>
<comment type="function">
    <text evidence="6">Involved in the regulation of the intracellular balance of NAD and NADP, and is a key enzyme in the biosynthesis of NADP. Catalyzes specifically the phosphorylation on 2'-hydroxyl of the adenosine moiety of NAD to yield NADP.</text>
</comment>
<keyword evidence="6" id="KW-0547">Nucleotide-binding</keyword>
<dbReference type="InterPro" id="IPR017438">
    <property type="entry name" value="ATP-NAD_kinase_N"/>
</dbReference>
<dbReference type="InterPro" id="IPR016064">
    <property type="entry name" value="NAD/diacylglycerol_kinase_sf"/>
</dbReference>
<evidence type="ECO:0000256" key="4">
    <source>
        <dbReference type="ARBA" id="ARBA00023027"/>
    </source>
</evidence>
<evidence type="ECO:0000313" key="7">
    <source>
        <dbReference type="EMBL" id="HIU69513.1"/>
    </source>
</evidence>
<feature type="binding site" evidence="6">
    <location>
        <position position="168"/>
    </location>
    <ligand>
        <name>NAD(+)</name>
        <dbReference type="ChEBI" id="CHEBI:57540"/>
    </ligand>
</feature>
<dbReference type="GO" id="GO:0046872">
    <property type="term" value="F:metal ion binding"/>
    <property type="evidence" value="ECO:0007669"/>
    <property type="project" value="UniProtKB-UniRule"/>
</dbReference>
<dbReference type="GO" id="GO:0006741">
    <property type="term" value="P:NADP+ biosynthetic process"/>
    <property type="evidence" value="ECO:0007669"/>
    <property type="project" value="UniProtKB-UniRule"/>
</dbReference>
<dbReference type="GO" id="GO:0003951">
    <property type="term" value="F:NAD+ kinase activity"/>
    <property type="evidence" value="ECO:0007669"/>
    <property type="project" value="UniProtKB-UniRule"/>
</dbReference>
<organism evidence="7 8">
    <name type="scientific">Candidatus Scybalenecus merdavium</name>
    <dbReference type="NCBI Taxonomy" id="2840939"/>
    <lineage>
        <taxon>Bacteria</taxon>
        <taxon>Bacillati</taxon>
        <taxon>Bacillota</taxon>
        <taxon>Clostridia</taxon>
        <taxon>Eubacteriales</taxon>
        <taxon>Oscillospiraceae</taxon>
        <taxon>Oscillospiraceae incertae sedis</taxon>
        <taxon>Candidatus Scybalenecus</taxon>
    </lineage>
</organism>
<keyword evidence="4 6" id="KW-0520">NAD</keyword>
<evidence type="ECO:0000313" key="8">
    <source>
        <dbReference type="Proteomes" id="UP000824125"/>
    </source>
</evidence>
<protein>
    <recommendedName>
        <fullName evidence="6">NAD kinase</fullName>
        <ecNumber evidence="6">2.7.1.23</ecNumber>
    </recommendedName>
    <alternativeName>
        <fullName evidence="6">ATP-dependent NAD kinase</fullName>
    </alternativeName>
</protein>
<evidence type="ECO:0000256" key="1">
    <source>
        <dbReference type="ARBA" id="ARBA00022679"/>
    </source>
</evidence>
<sequence length="292" mass="32216">MIISVFPNHYNINSIPVAARVIEKLQQMECSIYCPLQFQGMFSGAVFYDDENNILASCDYVIAVGGDGTMLSVLKKASLLGKCTMGINAGHLGFLTAAEGHELDTLEQLMTGNFAVEHRLMLKAQILLDGKVIYENYAVNDAVINRADFARLIDIEVRREQSSILRVRADGMIFSTPTGSTAYSMAAGGPIISPDTACFVITPICPHSLLNRSYVISAETKLYAGVHIDKDNTAYLSIDGESAIPIKNGAEVRLMRAEHMAKLIRVKAHDFYDTLNKKILERSLIHEKETPR</sequence>
<dbReference type="GO" id="GO:0005524">
    <property type="term" value="F:ATP binding"/>
    <property type="evidence" value="ECO:0007669"/>
    <property type="project" value="UniProtKB-KW"/>
</dbReference>
<dbReference type="Gene3D" id="2.60.200.30">
    <property type="entry name" value="Probable inorganic polyphosphate/atp-NAD kinase, domain 2"/>
    <property type="match status" value="1"/>
</dbReference>
<dbReference type="InterPro" id="IPR002504">
    <property type="entry name" value="NADK"/>
</dbReference>
<gene>
    <name evidence="6" type="primary">nadK</name>
    <name evidence="7" type="ORF">IAD23_06090</name>
</gene>
<keyword evidence="2 6" id="KW-0418">Kinase</keyword>
<dbReference type="GO" id="GO:0005737">
    <property type="term" value="C:cytoplasm"/>
    <property type="evidence" value="ECO:0007669"/>
    <property type="project" value="UniProtKB-SubCell"/>
</dbReference>
<dbReference type="Pfam" id="PF01513">
    <property type="entry name" value="NAD_kinase"/>
    <property type="match status" value="1"/>
</dbReference>
<reference evidence="7" key="2">
    <citation type="journal article" date="2021" name="PeerJ">
        <title>Extensive microbial diversity within the chicken gut microbiome revealed by metagenomics and culture.</title>
        <authorList>
            <person name="Gilroy R."/>
            <person name="Ravi A."/>
            <person name="Getino M."/>
            <person name="Pursley I."/>
            <person name="Horton D.L."/>
            <person name="Alikhan N.F."/>
            <person name="Baker D."/>
            <person name="Gharbi K."/>
            <person name="Hall N."/>
            <person name="Watson M."/>
            <person name="Adriaenssens E.M."/>
            <person name="Foster-Nyarko E."/>
            <person name="Jarju S."/>
            <person name="Secka A."/>
            <person name="Antonio M."/>
            <person name="Oren A."/>
            <person name="Chaudhuri R.R."/>
            <person name="La Ragione R."/>
            <person name="Hildebrand F."/>
            <person name="Pallen M.J."/>
        </authorList>
    </citation>
    <scope>NUCLEOTIDE SEQUENCE</scope>
    <source>
        <strain evidence="7">CHK176-6737</strain>
    </source>
</reference>
<feature type="active site" description="Proton acceptor" evidence="6">
    <location>
        <position position="67"/>
    </location>
</feature>
<evidence type="ECO:0000256" key="2">
    <source>
        <dbReference type="ARBA" id="ARBA00022777"/>
    </source>
</evidence>
<dbReference type="GO" id="GO:0051287">
    <property type="term" value="F:NAD binding"/>
    <property type="evidence" value="ECO:0007669"/>
    <property type="project" value="UniProtKB-ARBA"/>
</dbReference>
<accession>A0A9D1SP25</accession>
<evidence type="ECO:0000256" key="6">
    <source>
        <dbReference type="HAMAP-Rule" id="MF_00361"/>
    </source>
</evidence>
<dbReference type="Proteomes" id="UP000824125">
    <property type="component" value="Unassembled WGS sequence"/>
</dbReference>
<dbReference type="SUPFAM" id="SSF111331">
    <property type="entry name" value="NAD kinase/diacylglycerol kinase-like"/>
    <property type="match status" value="1"/>
</dbReference>
<proteinExistence type="inferred from homology"/>
<keyword evidence="6" id="KW-0067">ATP-binding</keyword>
<dbReference type="PANTHER" id="PTHR20275:SF0">
    <property type="entry name" value="NAD KINASE"/>
    <property type="match status" value="1"/>
</dbReference>
<keyword evidence="3 6" id="KW-0521">NADP</keyword>
<dbReference type="PANTHER" id="PTHR20275">
    <property type="entry name" value="NAD KINASE"/>
    <property type="match status" value="1"/>
</dbReference>
<dbReference type="Gene3D" id="3.40.50.10330">
    <property type="entry name" value="Probable inorganic polyphosphate/atp-NAD kinase, domain 1"/>
    <property type="match status" value="1"/>
</dbReference>
<keyword evidence="1 6" id="KW-0808">Transferase</keyword>
<dbReference type="GO" id="GO:0019674">
    <property type="term" value="P:NAD+ metabolic process"/>
    <property type="evidence" value="ECO:0007669"/>
    <property type="project" value="InterPro"/>
</dbReference>
<dbReference type="HAMAP" id="MF_00361">
    <property type="entry name" value="NAD_kinase"/>
    <property type="match status" value="1"/>
</dbReference>
<dbReference type="AlphaFoldDB" id="A0A9D1SP25"/>
<comment type="catalytic activity">
    <reaction evidence="5 6">
        <text>NAD(+) + ATP = ADP + NADP(+) + H(+)</text>
        <dbReference type="Rhea" id="RHEA:18629"/>
        <dbReference type="ChEBI" id="CHEBI:15378"/>
        <dbReference type="ChEBI" id="CHEBI:30616"/>
        <dbReference type="ChEBI" id="CHEBI:57540"/>
        <dbReference type="ChEBI" id="CHEBI:58349"/>
        <dbReference type="ChEBI" id="CHEBI:456216"/>
        <dbReference type="EC" id="2.7.1.23"/>
    </reaction>
</comment>
<dbReference type="Pfam" id="PF20143">
    <property type="entry name" value="NAD_kinase_C"/>
    <property type="match status" value="1"/>
</dbReference>
<evidence type="ECO:0000256" key="3">
    <source>
        <dbReference type="ARBA" id="ARBA00022857"/>
    </source>
</evidence>
<comment type="caution">
    <text evidence="7">The sequence shown here is derived from an EMBL/GenBank/DDBJ whole genome shotgun (WGS) entry which is preliminary data.</text>
</comment>
<name>A0A9D1SP25_9FIRM</name>
<reference evidence="7" key="1">
    <citation type="submission" date="2020-10" db="EMBL/GenBank/DDBJ databases">
        <authorList>
            <person name="Gilroy R."/>
        </authorList>
    </citation>
    <scope>NUCLEOTIDE SEQUENCE</scope>
    <source>
        <strain evidence="7">CHK176-6737</strain>
    </source>
</reference>
<comment type="subcellular location">
    <subcellularLocation>
        <location evidence="6">Cytoplasm</location>
    </subcellularLocation>
</comment>
<feature type="binding site" evidence="6">
    <location>
        <begin position="140"/>
        <end position="141"/>
    </location>
    <ligand>
        <name>NAD(+)</name>
        <dbReference type="ChEBI" id="CHEBI:57540"/>
    </ligand>
</feature>